<gene>
    <name evidence="3" type="ORF">NK125_08990</name>
</gene>
<organism evidence="3 4">
    <name type="scientific">Aequitasia blattaphilus</name>
    <dbReference type="NCBI Taxonomy" id="2949332"/>
    <lineage>
        <taxon>Bacteria</taxon>
        <taxon>Bacillati</taxon>
        <taxon>Bacillota</taxon>
        <taxon>Clostridia</taxon>
        <taxon>Lachnospirales</taxon>
        <taxon>Lachnospiraceae</taxon>
        <taxon>Aequitasia</taxon>
    </lineage>
</organism>
<dbReference type="InterPro" id="IPR013830">
    <property type="entry name" value="SGNH_hydro"/>
</dbReference>
<feature type="domain" description="SGNH hydrolase-type esterase" evidence="2">
    <location>
        <begin position="136"/>
        <end position="260"/>
    </location>
</feature>
<dbReference type="Gene3D" id="3.40.50.1110">
    <property type="entry name" value="SGNH hydrolase"/>
    <property type="match status" value="1"/>
</dbReference>
<evidence type="ECO:0000259" key="2">
    <source>
        <dbReference type="Pfam" id="PF13472"/>
    </source>
</evidence>
<sequence length="271" mass="31049">MKKTVLKQVIILILFFLLLFLFLFFFRNIGKAFYSRDVNKKGISYVKKEESKDVAAIMATVKEMQKTELANPEDFQDKINEWNSLLDQGQVPLTSDEEMTHYNSKFSDTIFFGDSLTEAIYSYQLVNSSSIIYERGASLKKLEEYIPQIAGTYPKNVVVFTGLNDHPVTEPPAEYLERYRVFLQALKTQLPDSSIFVLSILPATEEGVSATPKLIDTTEIDAGLSTLCHEVGTTYIDTTWIVRPDLYEPDGTHFTPYFYAVLFRYLDNLFL</sequence>
<name>A0ABT1EDJ9_9FIRM</name>
<keyword evidence="1" id="KW-1133">Transmembrane helix</keyword>
<proteinExistence type="predicted"/>
<evidence type="ECO:0000313" key="4">
    <source>
        <dbReference type="Proteomes" id="UP001523566"/>
    </source>
</evidence>
<keyword evidence="1" id="KW-0812">Transmembrane</keyword>
<feature type="transmembrane region" description="Helical" evidence="1">
    <location>
        <begin position="6"/>
        <end position="26"/>
    </location>
</feature>
<dbReference type="SUPFAM" id="SSF52266">
    <property type="entry name" value="SGNH hydrolase"/>
    <property type="match status" value="1"/>
</dbReference>
<dbReference type="Pfam" id="PF13472">
    <property type="entry name" value="Lipase_GDSL_2"/>
    <property type="match status" value="1"/>
</dbReference>
<dbReference type="InterPro" id="IPR036514">
    <property type="entry name" value="SGNH_hydro_sf"/>
</dbReference>
<comment type="caution">
    <text evidence="3">The sequence shown here is derived from an EMBL/GenBank/DDBJ whole genome shotgun (WGS) entry which is preliminary data.</text>
</comment>
<dbReference type="RefSeq" id="WP_262066332.1">
    <property type="nucleotide sequence ID" value="NZ_JAMXOD010000011.1"/>
</dbReference>
<protein>
    <recommendedName>
        <fullName evidence="2">SGNH hydrolase-type esterase domain-containing protein</fullName>
    </recommendedName>
</protein>
<accession>A0ABT1EDJ9</accession>
<evidence type="ECO:0000256" key="1">
    <source>
        <dbReference type="SAM" id="Phobius"/>
    </source>
</evidence>
<evidence type="ECO:0000313" key="3">
    <source>
        <dbReference type="EMBL" id="MCP1102547.1"/>
    </source>
</evidence>
<keyword evidence="1" id="KW-0472">Membrane</keyword>
<dbReference type="EMBL" id="JAMZFW010000011">
    <property type="protein sequence ID" value="MCP1102547.1"/>
    <property type="molecule type" value="Genomic_DNA"/>
</dbReference>
<reference evidence="3 4" key="1">
    <citation type="journal article" date="2022" name="Genome Biol. Evol.">
        <title>Host diet, physiology and behaviors set the stage for Lachnospiraceae cladogenesis.</title>
        <authorList>
            <person name="Vera-Ponce De Leon A."/>
            <person name="Schneider M."/>
            <person name="Jahnes B.C."/>
            <person name="Sadowski V."/>
            <person name="Camuy-Velez L.A."/>
            <person name="Duan J."/>
            <person name="Sabree Z.L."/>
        </authorList>
    </citation>
    <scope>NUCLEOTIDE SEQUENCE [LARGE SCALE GENOMIC DNA]</scope>
    <source>
        <strain evidence="3 4">PAL113</strain>
    </source>
</reference>
<keyword evidence="4" id="KW-1185">Reference proteome</keyword>
<dbReference type="Proteomes" id="UP001523566">
    <property type="component" value="Unassembled WGS sequence"/>
</dbReference>